<gene>
    <name evidence="9" type="ORF">KZJ38_23775</name>
</gene>
<evidence type="ECO:0000256" key="6">
    <source>
        <dbReference type="ARBA" id="ARBA00023136"/>
    </source>
</evidence>
<comment type="subcellular location">
    <subcellularLocation>
        <location evidence="1">Cell membrane</location>
        <topology evidence="1">Multi-pass membrane protein</topology>
    </subcellularLocation>
</comment>
<proteinExistence type="predicted"/>
<feature type="domain" description="Major facilitator superfamily (MFS) profile" evidence="8">
    <location>
        <begin position="13"/>
        <end position="467"/>
    </location>
</feature>
<dbReference type="InterPro" id="IPR004638">
    <property type="entry name" value="EmrB-like"/>
</dbReference>
<feature type="transmembrane region" description="Helical" evidence="7">
    <location>
        <begin position="12"/>
        <end position="35"/>
    </location>
</feature>
<dbReference type="RefSeq" id="WP_219802140.1">
    <property type="nucleotide sequence ID" value="NZ_CP080096.1"/>
</dbReference>
<dbReference type="InterPro" id="IPR011701">
    <property type="entry name" value="MFS"/>
</dbReference>
<dbReference type="Gene3D" id="1.20.1250.20">
    <property type="entry name" value="MFS general substrate transporter like domains"/>
    <property type="match status" value="1"/>
</dbReference>
<dbReference type="PANTHER" id="PTHR42718">
    <property type="entry name" value="MAJOR FACILITATOR SUPERFAMILY MULTIDRUG TRANSPORTER MFSC"/>
    <property type="match status" value="1"/>
</dbReference>
<keyword evidence="5 7" id="KW-1133">Transmembrane helix</keyword>
<dbReference type="Gene3D" id="1.20.1720.10">
    <property type="entry name" value="Multidrug resistance protein D"/>
    <property type="match status" value="1"/>
</dbReference>
<keyword evidence="2" id="KW-0813">Transport</keyword>
<dbReference type="EMBL" id="CP080096">
    <property type="protein sequence ID" value="QYD72718.1"/>
    <property type="molecule type" value="Genomic_DNA"/>
</dbReference>
<evidence type="ECO:0000256" key="5">
    <source>
        <dbReference type="ARBA" id="ARBA00022989"/>
    </source>
</evidence>
<evidence type="ECO:0000313" key="9">
    <source>
        <dbReference type="EMBL" id="QYD72718.1"/>
    </source>
</evidence>
<keyword evidence="6 7" id="KW-0472">Membrane</keyword>
<sequence>MTHNIEGRARWLALVVLCLGVLMIVLDTTIVNVALPSIAADLGFSETSLVWVVNAYMLTFGGFLLLGGRLGDLYGHRKLFLAGITLFTLASLACGLANSQVMLVCARAVQGLGGAVVSAVSLSLIMNLFTEPDERAKAMGVYGFVCAGGGSIGVLLGGLLTNLLSWHWIFLVNLPIGVAVYALCVTLLPAGRGHAHGERLDVAGAITVTASLMLAVYAIVNGNEAGWTSAQTLGLIGMAIVLLAVFLAIEARVQHPLMPLALFRKRNVTIANAIGVLWAAAMFAWFFISALYMQRVLGYAPFQVGLAFLPANLIMAVFSLGLSARIVMRFGIRRPIGVGLLLAAIGLLLFARAPVTGQFVIDVLPGMALLGIGAGVAFNPVLLAAMNDVEPSDSGLASGIVNTSFMMGGALGLAVLASLAAAQTGEPGATQDARAALTDGYHVAFLFGAIFAALAAAFGAFLLRTASPGEAQAREGSENRAATDRV</sequence>
<dbReference type="Proteomes" id="UP000826462">
    <property type="component" value="Chromosome 2"/>
</dbReference>
<dbReference type="CDD" id="cd17321">
    <property type="entry name" value="MFS_MMR_MDR_like"/>
    <property type="match status" value="1"/>
</dbReference>
<evidence type="ECO:0000256" key="3">
    <source>
        <dbReference type="ARBA" id="ARBA00022475"/>
    </source>
</evidence>
<dbReference type="InterPro" id="IPR036259">
    <property type="entry name" value="MFS_trans_sf"/>
</dbReference>
<organism evidence="9 10">
    <name type="scientific">Paraburkholderia edwinii</name>
    <dbReference type="NCBI Taxonomy" id="2861782"/>
    <lineage>
        <taxon>Bacteria</taxon>
        <taxon>Pseudomonadati</taxon>
        <taxon>Pseudomonadota</taxon>
        <taxon>Betaproteobacteria</taxon>
        <taxon>Burkholderiales</taxon>
        <taxon>Burkholderiaceae</taxon>
        <taxon>Paraburkholderia</taxon>
    </lineage>
</organism>
<feature type="transmembrane region" description="Helical" evidence="7">
    <location>
        <begin position="336"/>
        <end position="355"/>
    </location>
</feature>
<evidence type="ECO:0000256" key="1">
    <source>
        <dbReference type="ARBA" id="ARBA00004651"/>
    </source>
</evidence>
<feature type="transmembrane region" description="Helical" evidence="7">
    <location>
        <begin position="441"/>
        <end position="463"/>
    </location>
</feature>
<name>A0ABX8UUN5_9BURK</name>
<dbReference type="PANTHER" id="PTHR42718:SF46">
    <property type="entry name" value="BLR6921 PROTEIN"/>
    <property type="match status" value="1"/>
</dbReference>
<dbReference type="PRINTS" id="PR01036">
    <property type="entry name" value="TCRTETB"/>
</dbReference>
<keyword evidence="3" id="KW-1003">Cell membrane</keyword>
<feature type="transmembrane region" description="Helical" evidence="7">
    <location>
        <begin position="47"/>
        <end position="67"/>
    </location>
</feature>
<dbReference type="InterPro" id="IPR020846">
    <property type="entry name" value="MFS_dom"/>
</dbReference>
<dbReference type="NCBIfam" id="TIGR00711">
    <property type="entry name" value="efflux_EmrB"/>
    <property type="match status" value="1"/>
</dbReference>
<feature type="transmembrane region" description="Helical" evidence="7">
    <location>
        <begin position="200"/>
        <end position="220"/>
    </location>
</feature>
<feature type="transmembrane region" description="Helical" evidence="7">
    <location>
        <begin position="108"/>
        <end position="129"/>
    </location>
</feature>
<feature type="transmembrane region" description="Helical" evidence="7">
    <location>
        <begin position="367"/>
        <end position="387"/>
    </location>
</feature>
<accession>A0ABX8UUN5</accession>
<feature type="transmembrane region" description="Helical" evidence="7">
    <location>
        <begin position="232"/>
        <end position="249"/>
    </location>
</feature>
<evidence type="ECO:0000313" key="10">
    <source>
        <dbReference type="Proteomes" id="UP000826462"/>
    </source>
</evidence>
<feature type="transmembrane region" description="Helical" evidence="7">
    <location>
        <begin position="79"/>
        <end position="102"/>
    </location>
</feature>
<evidence type="ECO:0000259" key="8">
    <source>
        <dbReference type="PROSITE" id="PS50850"/>
    </source>
</evidence>
<evidence type="ECO:0000256" key="4">
    <source>
        <dbReference type="ARBA" id="ARBA00022692"/>
    </source>
</evidence>
<feature type="transmembrane region" description="Helical" evidence="7">
    <location>
        <begin position="399"/>
        <end position="421"/>
    </location>
</feature>
<dbReference type="PROSITE" id="PS50850">
    <property type="entry name" value="MFS"/>
    <property type="match status" value="1"/>
</dbReference>
<feature type="transmembrane region" description="Helical" evidence="7">
    <location>
        <begin position="141"/>
        <end position="160"/>
    </location>
</feature>
<protein>
    <submittedName>
        <fullName evidence="9">DHA2 family efflux MFS transporter permease subunit</fullName>
    </submittedName>
</protein>
<feature type="transmembrane region" description="Helical" evidence="7">
    <location>
        <begin position="166"/>
        <end position="188"/>
    </location>
</feature>
<keyword evidence="10" id="KW-1185">Reference proteome</keyword>
<feature type="transmembrane region" description="Helical" evidence="7">
    <location>
        <begin position="304"/>
        <end position="324"/>
    </location>
</feature>
<evidence type="ECO:0000256" key="2">
    <source>
        <dbReference type="ARBA" id="ARBA00022448"/>
    </source>
</evidence>
<dbReference type="SUPFAM" id="SSF103473">
    <property type="entry name" value="MFS general substrate transporter"/>
    <property type="match status" value="1"/>
</dbReference>
<dbReference type="Pfam" id="PF07690">
    <property type="entry name" value="MFS_1"/>
    <property type="match status" value="1"/>
</dbReference>
<evidence type="ECO:0000256" key="7">
    <source>
        <dbReference type="SAM" id="Phobius"/>
    </source>
</evidence>
<feature type="transmembrane region" description="Helical" evidence="7">
    <location>
        <begin position="270"/>
        <end position="292"/>
    </location>
</feature>
<reference evidence="9 10" key="1">
    <citation type="submission" date="2021-07" db="EMBL/GenBank/DDBJ databases">
        <title>Paraburkholderia edwinii protects Aspergillus sp. from phenazines by acting as a toxin sponge.</title>
        <authorList>
            <person name="Dahlstrom K.M."/>
            <person name="Newman D.K."/>
        </authorList>
    </citation>
    <scope>NUCLEOTIDE SEQUENCE [LARGE SCALE GENOMIC DNA]</scope>
    <source>
        <strain evidence="9 10">Pe01</strain>
    </source>
</reference>
<keyword evidence="4 7" id="KW-0812">Transmembrane</keyword>